<dbReference type="Proteomes" id="UP000029661">
    <property type="component" value="Chromosome"/>
</dbReference>
<keyword evidence="4" id="KW-1185">Reference proteome</keyword>
<evidence type="ECO:0000313" key="4">
    <source>
        <dbReference type="Proteomes" id="UP000062768"/>
    </source>
</evidence>
<reference evidence="2" key="2">
    <citation type="submission" date="2014-09" db="EMBL/GenBank/DDBJ databases">
        <authorList>
            <person name="Bishop-Lilly K.A."/>
            <person name="Broomall S.M."/>
            <person name="Chain P.S."/>
            <person name="Chertkov O."/>
            <person name="Coyne S.R."/>
            <person name="Daligault H.E."/>
            <person name="Davenport K.W."/>
            <person name="Erkkila T."/>
            <person name="Frey K.G."/>
            <person name="Gibbons H.S."/>
            <person name="Gu W."/>
            <person name="Jaissle J."/>
            <person name="Johnson S.L."/>
            <person name="Koroleva G.I."/>
            <person name="Ladner J.T."/>
            <person name="Lo C.-C."/>
            <person name="Minogue T.D."/>
            <person name="Munk C."/>
            <person name="Palacios G.F."/>
            <person name="Redden C.L."/>
            <person name="Rosenzweig C.N."/>
            <person name="Scholz M.B."/>
            <person name="Teshima H."/>
            <person name="Xu Y."/>
        </authorList>
    </citation>
    <scope>NUCLEOTIDE SEQUENCE</scope>
    <source>
        <strain evidence="2">Mb9</strain>
    </source>
</reference>
<dbReference type="KEGG" id="mfc:BRM9_2201"/>
<dbReference type="EMBL" id="LN734822">
    <property type="protein sequence ID" value="CEL25849.1"/>
    <property type="molecule type" value="Genomic_DNA"/>
</dbReference>
<protein>
    <recommendedName>
        <fullName evidence="5">Squalene cyclase C-terminal domain-containing protein</fullName>
    </recommendedName>
</protein>
<dbReference type="RefSeq" id="WP_048085761.1">
    <property type="nucleotide sequence ID" value="NZ_CP006933.1"/>
</dbReference>
<proteinExistence type="predicted"/>
<dbReference type="STRING" id="2162.BRM9_2201"/>
<evidence type="ECO:0000313" key="3">
    <source>
        <dbReference type="Proteomes" id="UP000029661"/>
    </source>
</evidence>
<dbReference type="OrthoDB" id="70446at2157"/>
<accession>A0A089ZDZ0</accession>
<dbReference type="GeneID" id="24793372"/>
<dbReference type="Proteomes" id="UP000062768">
    <property type="component" value="Chromosome I"/>
</dbReference>
<dbReference type="SUPFAM" id="SSF48239">
    <property type="entry name" value="Terpenoid cyclases/Protein prenyltransferases"/>
    <property type="match status" value="1"/>
</dbReference>
<gene>
    <name evidence="1" type="ORF">BRM9_2201</name>
    <name evidence="2" type="ORF">MB9_2235</name>
</gene>
<evidence type="ECO:0008006" key="5">
    <source>
        <dbReference type="Google" id="ProtNLM"/>
    </source>
</evidence>
<dbReference type="PATRIC" id="fig|2162.10.peg.2306"/>
<dbReference type="AlphaFoldDB" id="A0A089ZDZ0"/>
<dbReference type="Gene3D" id="1.50.10.20">
    <property type="match status" value="2"/>
</dbReference>
<evidence type="ECO:0000313" key="1">
    <source>
        <dbReference type="EMBL" id="AIS33001.1"/>
    </source>
</evidence>
<reference evidence="1" key="1">
    <citation type="submission" date="2013-12" db="EMBL/GenBank/DDBJ databases">
        <title>The complete genome sequence of Methanobacterium sp. BRM9.</title>
        <authorList>
            <consortium name="Pastoral Greenhouse Gas Research Consortium"/>
            <person name="Kelly W.J."/>
            <person name="Leahy S.C."/>
            <person name="Perry R."/>
            <person name="Li D."/>
            <person name="Altermann E."/>
            <person name="Lambie S.C."/>
            <person name="Attwood G.T."/>
        </authorList>
    </citation>
    <scope>NUCLEOTIDE SEQUENCE [LARGE SCALE GENOMIC DNA]</scope>
    <source>
        <strain evidence="1">BRM9</strain>
    </source>
</reference>
<sequence length="340" mass="39449">MTHLMTKFRYNPLKPLLESDAPAIIYFTRRDILEERVDPITKLWNLPPIQKLLIKQLDDGSCPSKGKTKHAGVKYSLIETWKALRFLIQQYQMNNTHPAIRKASEYVFSCQTDEGDIRGILANQYAPYYTGALMYLLILAGYADNPRIEKGFRWLLKMRQNDGGWVIGSPGITGIPHLTRQELYDLTSNENRETVRALDKSQPFSAAGTGMVLRAFSVHPAYKKSKAARTAALLLKSKFFKKDNWTSYQHPDNWLRFQYPFWWTNLVTALDSLSLMGFSPEDPDIENALNWLVNHQEADGLWKVSYSRIHKEPDKKRTLTSRLWVTLSICRIFKRFYSDF</sequence>
<organism evidence="1 3">
    <name type="scientific">Methanobacterium formicicum</name>
    <dbReference type="NCBI Taxonomy" id="2162"/>
    <lineage>
        <taxon>Archaea</taxon>
        <taxon>Methanobacteriati</taxon>
        <taxon>Methanobacteriota</taxon>
        <taxon>Methanomada group</taxon>
        <taxon>Methanobacteria</taxon>
        <taxon>Methanobacteriales</taxon>
        <taxon>Methanobacteriaceae</taxon>
        <taxon>Methanobacterium</taxon>
    </lineage>
</organism>
<dbReference type="InterPro" id="IPR008930">
    <property type="entry name" value="Terpenoid_cyclase/PrenylTrfase"/>
</dbReference>
<evidence type="ECO:0000313" key="2">
    <source>
        <dbReference type="EMBL" id="CEL25849.1"/>
    </source>
</evidence>
<name>A0A089ZDZ0_METFO</name>
<dbReference type="EMBL" id="CP006933">
    <property type="protein sequence ID" value="AIS33001.1"/>
    <property type="molecule type" value="Genomic_DNA"/>
</dbReference>